<reference evidence="4 5" key="1">
    <citation type="submission" date="2016-09" db="EMBL/GenBank/DDBJ databases">
        <title>Genome sequence of Eubacterium angustum.</title>
        <authorList>
            <person name="Poehlein A."/>
            <person name="Daniel R."/>
        </authorList>
    </citation>
    <scope>NUCLEOTIDE SEQUENCE [LARGE SCALE GENOMIC DNA]</scope>
    <source>
        <strain evidence="4 5">DSM 1989</strain>
    </source>
</reference>
<keyword evidence="5" id="KW-1185">Reference proteome</keyword>
<proteinExistence type="predicted"/>
<feature type="region of interest" description="Disordered" evidence="1">
    <location>
        <begin position="25"/>
        <end position="77"/>
    </location>
</feature>
<evidence type="ECO:0000256" key="2">
    <source>
        <dbReference type="SAM" id="SignalP"/>
    </source>
</evidence>
<evidence type="ECO:0000313" key="4">
    <source>
        <dbReference type="EMBL" id="OHW61905.1"/>
    </source>
</evidence>
<sequence length="217" mass="23874">MKRLKILTIGLALGLVVLTGCDAEVQNGTAPDSGNEQVQEPGKEPEEKPEEDDIENGEIEVEDIEEESSYEKNSKGDGEYKTVNLSVYVSSDDATTLKREVRPLKVEDMRVGWAVLNALKEEPKEEGYSPSVPDNIEFNKLVIKDGIAVVDFDDNGVGMGSAGESMFIESVILSLTKFPTVEKVKFTRNGEESPELGNVVLDGEYDRSYVTYSKVVD</sequence>
<evidence type="ECO:0000259" key="3">
    <source>
        <dbReference type="SMART" id="SM00909"/>
    </source>
</evidence>
<comment type="caution">
    <text evidence="4">The sequence shown here is derived from an EMBL/GenBank/DDBJ whole genome shotgun (WGS) entry which is preliminary data.</text>
</comment>
<dbReference type="AlphaFoldDB" id="A0A1S1V660"/>
<gene>
    <name evidence="4" type="ORF">EUAN_16680</name>
</gene>
<organism evidence="4 5">
    <name type="scientific">Andreesenia angusta</name>
    <dbReference type="NCBI Taxonomy" id="39480"/>
    <lineage>
        <taxon>Bacteria</taxon>
        <taxon>Bacillati</taxon>
        <taxon>Bacillota</taxon>
        <taxon>Tissierellia</taxon>
        <taxon>Tissierellales</taxon>
        <taxon>Gottschalkiaceae</taxon>
        <taxon>Andreesenia</taxon>
    </lineage>
</organism>
<accession>A0A1S1V660</accession>
<feature type="signal peptide" evidence="2">
    <location>
        <begin position="1"/>
        <end position="23"/>
    </location>
</feature>
<dbReference type="STRING" id="39480.EUAN_16680"/>
<evidence type="ECO:0000256" key="1">
    <source>
        <dbReference type="SAM" id="MobiDB-lite"/>
    </source>
</evidence>
<dbReference type="RefSeq" id="WP_071063548.1">
    <property type="nucleotide sequence ID" value="NZ_MKIE01000006.1"/>
</dbReference>
<feature type="compositionally biased region" description="Acidic residues" evidence="1">
    <location>
        <begin position="47"/>
        <end position="68"/>
    </location>
</feature>
<feature type="domain" description="GerMN" evidence="3">
    <location>
        <begin position="112"/>
        <end position="197"/>
    </location>
</feature>
<dbReference type="SMART" id="SM00909">
    <property type="entry name" value="Germane"/>
    <property type="match status" value="1"/>
</dbReference>
<evidence type="ECO:0000313" key="5">
    <source>
        <dbReference type="Proteomes" id="UP000180254"/>
    </source>
</evidence>
<dbReference type="InterPro" id="IPR019606">
    <property type="entry name" value="GerMN"/>
</dbReference>
<dbReference type="EMBL" id="MKIE01000006">
    <property type="protein sequence ID" value="OHW61905.1"/>
    <property type="molecule type" value="Genomic_DNA"/>
</dbReference>
<feature type="chain" id="PRO_5039208149" evidence="2">
    <location>
        <begin position="24"/>
        <end position="217"/>
    </location>
</feature>
<dbReference type="Pfam" id="PF10646">
    <property type="entry name" value="Germane"/>
    <property type="match status" value="1"/>
</dbReference>
<name>A0A1S1V660_9FIRM</name>
<dbReference type="Proteomes" id="UP000180254">
    <property type="component" value="Unassembled WGS sequence"/>
</dbReference>
<feature type="compositionally biased region" description="Polar residues" evidence="1">
    <location>
        <begin position="26"/>
        <end position="35"/>
    </location>
</feature>
<dbReference type="OrthoDB" id="9809406at2"/>
<keyword evidence="2" id="KW-0732">Signal</keyword>
<dbReference type="PROSITE" id="PS51257">
    <property type="entry name" value="PROKAR_LIPOPROTEIN"/>
    <property type="match status" value="1"/>
</dbReference>
<protein>
    <submittedName>
        <fullName evidence="4">Sporulation and spore germination</fullName>
    </submittedName>
</protein>